<sequence>MRECLNLGKVAGLDLSGSEKKPSGWCLIDGRRVTTKLLYSDDEILNEVTNARPVIIAIDAPLTMPKEGGFRHVDKELMKLKGKPLPPLMPGMRSLTMRAIGLVTRINELSLNIKILETHPQTAASRLNVSRSSKQVLEALKAYGLKPFERNVSKHEVDAMLAALTAWLYLIGKVEEVKADNGIIVLPKKED</sequence>
<reference evidence="1 2" key="1">
    <citation type="submission" date="2018-06" db="EMBL/GenBank/DDBJ databases">
        <title>Extensive metabolic versatility and redundancy in microbially diverse, dynamic hydrothermal sediments.</title>
        <authorList>
            <person name="Dombrowski N."/>
            <person name="Teske A."/>
            <person name="Baker B.J."/>
        </authorList>
    </citation>
    <scope>NUCLEOTIDE SEQUENCE [LARGE SCALE GENOMIC DNA]</scope>
    <source>
        <strain evidence="1">B66_G16</strain>
    </source>
</reference>
<accession>A0A497ENQ9</accession>
<dbReference type="EMBL" id="QMQV01000067">
    <property type="protein sequence ID" value="RLE48581.1"/>
    <property type="molecule type" value="Genomic_DNA"/>
</dbReference>
<gene>
    <name evidence="1" type="ORF">DRJ31_06915</name>
</gene>
<protein>
    <recommendedName>
        <fullName evidence="3">DUF429 domain-containing protein</fullName>
    </recommendedName>
</protein>
<evidence type="ECO:0000313" key="2">
    <source>
        <dbReference type="Proteomes" id="UP000278475"/>
    </source>
</evidence>
<dbReference type="Proteomes" id="UP000278475">
    <property type="component" value="Unassembled WGS sequence"/>
</dbReference>
<evidence type="ECO:0008006" key="3">
    <source>
        <dbReference type="Google" id="ProtNLM"/>
    </source>
</evidence>
<dbReference type="AlphaFoldDB" id="A0A497ENQ9"/>
<organism evidence="1 2">
    <name type="scientific">Thermoproteota archaeon</name>
    <dbReference type="NCBI Taxonomy" id="2056631"/>
    <lineage>
        <taxon>Archaea</taxon>
        <taxon>Thermoproteota</taxon>
    </lineage>
</organism>
<name>A0A497ENQ9_9CREN</name>
<proteinExistence type="predicted"/>
<comment type="caution">
    <text evidence="1">The sequence shown here is derived from an EMBL/GenBank/DDBJ whole genome shotgun (WGS) entry which is preliminary data.</text>
</comment>
<evidence type="ECO:0000313" key="1">
    <source>
        <dbReference type="EMBL" id="RLE48581.1"/>
    </source>
</evidence>
<dbReference type="Pfam" id="PF04250">
    <property type="entry name" value="DUF429"/>
    <property type="match status" value="1"/>
</dbReference>
<dbReference type="InterPro" id="IPR007362">
    <property type="entry name" value="DUF429"/>
</dbReference>